<dbReference type="EMBL" id="AGEF01000004">
    <property type="protein sequence ID" value="EHR34625.1"/>
    <property type="molecule type" value="Genomic_DNA"/>
</dbReference>
<name>H3ND32_9LACT</name>
<feature type="domain" description="Glycine zipper-like" evidence="1">
    <location>
        <begin position="3"/>
        <end position="45"/>
    </location>
</feature>
<reference evidence="2 3" key="1">
    <citation type="submission" date="2012-01" db="EMBL/GenBank/DDBJ databases">
        <title>The Genome Sequence of Dolosigranulum pigrum ATCC 51524.</title>
        <authorList>
            <consortium name="The Broad Institute Genome Sequencing Platform"/>
            <person name="Earl A."/>
            <person name="Ward D."/>
            <person name="Feldgarden M."/>
            <person name="Gevers D."/>
            <person name="Huys G."/>
            <person name="Young S.K."/>
            <person name="Zeng Q."/>
            <person name="Gargeya S."/>
            <person name="Fitzgerald M."/>
            <person name="Haas B."/>
            <person name="Abouelleil A."/>
            <person name="Alvarado L."/>
            <person name="Arachchi H.M."/>
            <person name="Berlin A."/>
            <person name="Chapman S.B."/>
            <person name="Gearin G."/>
            <person name="Goldberg J."/>
            <person name="Griggs A."/>
            <person name="Gujja S."/>
            <person name="Hansen M."/>
            <person name="Heiman D."/>
            <person name="Howarth C."/>
            <person name="Larimer J."/>
            <person name="Lui A."/>
            <person name="MacDonald P.J.P."/>
            <person name="McCowen C."/>
            <person name="Montmayeur A."/>
            <person name="Murphy C."/>
            <person name="Neiman D."/>
            <person name="Pearson M."/>
            <person name="Priest M."/>
            <person name="Roberts A."/>
            <person name="Saif S."/>
            <person name="Shea T."/>
            <person name="Sisk P."/>
            <person name="Stolte C."/>
            <person name="Sykes S."/>
            <person name="Wortman J."/>
            <person name="Nusbaum C."/>
            <person name="Birren B."/>
        </authorList>
    </citation>
    <scope>NUCLEOTIDE SEQUENCE [LARGE SCALE GENOMIC DNA]</scope>
    <source>
        <strain evidence="2 3">ATCC 51524</strain>
    </source>
</reference>
<evidence type="ECO:0000259" key="1">
    <source>
        <dbReference type="Pfam" id="PF26273"/>
    </source>
</evidence>
<evidence type="ECO:0000313" key="3">
    <source>
        <dbReference type="Proteomes" id="UP000003599"/>
    </source>
</evidence>
<proteinExistence type="predicted"/>
<accession>H3ND32</accession>
<dbReference type="AlphaFoldDB" id="H3ND32"/>
<keyword evidence="3" id="KW-1185">Reference proteome</keyword>
<evidence type="ECO:0000313" key="2">
    <source>
        <dbReference type="EMBL" id="EHR34625.1"/>
    </source>
</evidence>
<protein>
    <recommendedName>
        <fullName evidence="1">Glycine zipper-like domain-containing protein</fullName>
    </recommendedName>
</protein>
<dbReference type="RefSeq" id="WP_004635252.1">
    <property type="nucleotide sequence ID" value="NZ_JH601103.1"/>
</dbReference>
<dbReference type="GeneID" id="42695182"/>
<sequence>MKNDFGIMMAIGLVLGAGVGVATNDMGLGMGVGLALGFGLAAQKNNKK</sequence>
<dbReference type="InterPro" id="IPR058598">
    <property type="entry name" value="Gly_zipper-like_dom"/>
</dbReference>
<comment type="caution">
    <text evidence="2">The sequence shown here is derived from an EMBL/GenBank/DDBJ whole genome shotgun (WGS) entry which is preliminary data.</text>
</comment>
<gene>
    <name evidence="2" type="ORF">HMPREF9703_00463</name>
</gene>
<organism evidence="2 3">
    <name type="scientific">Dolosigranulum pigrum ATCC 51524</name>
    <dbReference type="NCBI Taxonomy" id="883103"/>
    <lineage>
        <taxon>Bacteria</taxon>
        <taxon>Bacillati</taxon>
        <taxon>Bacillota</taxon>
        <taxon>Bacilli</taxon>
        <taxon>Lactobacillales</taxon>
        <taxon>Carnobacteriaceae</taxon>
        <taxon>Dolosigranulum</taxon>
    </lineage>
</organism>
<dbReference type="Pfam" id="PF26273">
    <property type="entry name" value="Gly_zipper"/>
    <property type="match status" value="1"/>
</dbReference>
<dbReference type="Proteomes" id="UP000003599">
    <property type="component" value="Unassembled WGS sequence"/>
</dbReference>
<dbReference type="HOGENOM" id="CLU_184356_1_0_9"/>